<dbReference type="AlphaFoldDB" id="A0AA38VFK4"/>
<name>A0AA38VFK4_9PEZI</name>
<feature type="region of interest" description="Disordered" evidence="1">
    <location>
        <begin position="253"/>
        <end position="274"/>
    </location>
</feature>
<feature type="compositionally biased region" description="Basic and acidic residues" evidence="1">
    <location>
        <begin position="100"/>
        <end position="124"/>
    </location>
</feature>
<protein>
    <submittedName>
        <fullName evidence="3">Uv-damaged dna-binding protein</fullName>
    </submittedName>
</protein>
<evidence type="ECO:0000259" key="2">
    <source>
        <dbReference type="Pfam" id="PF13902"/>
    </source>
</evidence>
<feature type="compositionally biased region" description="Basic and acidic residues" evidence="1">
    <location>
        <begin position="261"/>
        <end position="274"/>
    </location>
</feature>
<proteinExistence type="predicted"/>
<evidence type="ECO:0000313" key="3">
    <source>
        <dbReference type="EMBL" id="KAJ9138361.1"/>
    </source>
</evidence>
<feature type="compositionally biased region" description="Low complexity" evidence="1">
    <location>
        <begin position="12"/>
        <end position="31"/>
    </location>
</feature>
<dbReference type="InterPro" id="IPR036867">
    <property type="entry name" value="R3H_dom_sf"/>
</dbReference>
<gene>
    <name evidence="3" type="ORF">NKR23_g8455</name>
</gene>
<comment type="caution">
    <text evidence="3">The sequence shown here is derived from an EMBL/GenBank/DDBJ whole genome shotgun (WGS) entry which is preliminary data.</text>
</comment>
<feature type="region of interest" description="Disordered" evidence="1">
    <location>
        <begin position="172"/>
        <end position="196"/>
    </location>
</feature>
<sequence>MAIYSAVPPPEQQQAAASQNAAHHQTSSSSASIDIEAWTISALQSLSISPVARGTGAPLSIPLDDHAGAAPAGTVQQQAARVTVSFQEGTAITPPRRPPSRRDSLKRREALLRGKEGSRQRRRYDNARLVDVPNVEPPLPVDWEVRPTYPVRHVPYHIAQYWDKGLRQQAEEKMAAESARRQKTRPAPGAPGRVPRELRDTVRKSPGVKSWVRDLEEPVRRFLVERGVGEERDEEDSSDSMTSEDEEIVFVGRNGSMRDGGGGRKTRDGWKRAHREVGERPVDTGMVFDSLEDDEGSSFKRWLTHSISDYYGLHSQSVTVGNPSRRVVYVGVRESQAKQAARTKMELPRPLWELF</sequence>
<dbReference type="Pfam" id="PF13902">
    <property type="entry name" value="R3H-assoc"/>
    <property type="match status" value="1"/>
</dbReference>
<feature type="region of interest" description="Disordered" evidence="1">
    <location>
        <begin position="1"/>
        <end position="31"/>
    </location>
</feature>
<reference evidence="3" key="1">
    <citation type="submission" date="2022-07" db="EMBL/GenBank/DDBJ databases">
        <title>Fungi with potential for degradation of polypropylene.</title>
        <authorList>
            <person name="Gostincar C."/>
        </authorList>
    </citation>
    <scope>NUCLEOTIDE SEQUENCE</scope>
    <source>
        <strain evidence="3">EXF-13308</strain>
    </source>
</reference>
<keyword evidence="3" id="KW-0238">DNA-binding</keyword>
<feature type="domain" description="R3H-associated N-terminal" evidence="2">
    <location>
        <begin position="97"/>
        <end position="204"/>
    </location>
</feature>
<accession>A0AA38VFK4</accession>
<evidence type="ECO:0000313" key="4">
    <source>
        <dbReference type="Proteomes" id="UP001174694"/>
    </source>
</evidence>
<dbReference type="CDD" id="cd02325">
    <property type="entry name" value="R3H"/>
    <property type="match status" value="1"/>
</dbReference>
<dbReference type="Proteomes" id="UP001174694">
    <property type="component" value="Unassembled WGS sequence"/>
</dbReference>
<dbReference type="SUPFAM" id="SSF82708">
    <property type="entry name" value="R3H domain"/>
    <property type="match status" value="1"/>
</dbReference>
<dbReference type="GO" id="GO:0003677">
    <property type="term" value="F:DNA binding"/>
    <property type="evidence" value="ECO:0007669"/>
    <property type="project" value="UniProtKB-KW"/>
</dbReference>
<organism evidence="3 4">
    <name type="scientific">Pleurostoma richardsiae</name>
    <dbReference type="NCBI Taxonomy" id="41990"/>
    <lineage>
        <taxon>Eukaryota</taxon>
        <taxon>Fungi</taxon>
        <taxon>Dikarya</taxon>
        <taxon>Ascomycota</taxon>
        <taxon>Pezizomycotina</taxon>
        <taxon>Sordariomycetes</taxon>
        <taxon>Sordariomycetidae</taxon>
        <taxon>Calosphaeriales</taxon>
        <taxon>Pleurostomataceae</taxon>
        <taxon>Pleurostoma</taxon>
    </lineage>
</organism>
<dbReference type="InterPro" id="IPR025952">
    <property type="entry name" value="R3H-assoc_dom"/>
</dbReference>
<keyword evidence="4" id="KW-1185">Reference proteome</keyword>
<dbReference type="EMBL" id="JANBVO010000030">
    <property type="protein sequence ID" value="KAJ9138361.1"/>
    <property type="molecule type" value="Genomic_DNA"/>
</dbReference>
<feature type="region of interest" description="Disordered" evidence="1">
    <location>
        <begin position="88"/>
        <end position="124"/>
    </location>
</feature>
<evidence type="ECO:0000256" key="1">
    <source>
        <dbReference type="SAM" id="MobiDB-lite"/>
    </source>
</evidence>